<dbReference type="FunFam" id="1.20.1070.10:FF:000042">
    <property type="entry name" value="Taste receptor type 2 member 7"/>
    <property type="match status" value="1"/>
</dbReference>
<keyword evidence="9 13" id="KW-0675">Receptor</keyword>
<keyword evidence="4 13" id="KW-0716">Sensory transduction</keyword>
<protein>
    <recommendedName>
        <fullName evidence="13">Taste receptor type 2</fullName>
    </recommendedName>
</protein>
<evidence type="ECO:0000256" key="5">
    <source>
        <dbReference type="ARBA" id="ARBA00022692"/>
    </source>
</evidence>
<evidence type="ECO:0000313" key="16">
    <source>
        <dbReference type="Proteomes" id="UP000005640"/>
    </source>
</evidence>
<keyword evidence="3 13" id="KW-0919">Taste</keyword>
<reference evidence="15" key="2">
    <citation type="submission" date="2025-09" db="UniProtKB">
        <authorList>
            <consortium name="Ensembl"/>
        </authorList>
    </citation>
    <scope>IDENTIFICATION</scope>
</reference>
<feature type="transmembrane region" description="Helical" evidence="14">
    <location>
        <begin position="43"/>
        <end position="67"/>
    </location>
</feature>
<keyword evidence="8 13" id="KW-0472">Membrane</keyword>
<keyword evidence="7 13" id="KW-0297">G-protein coupled receptor</keyword>
<accession>A0A0J9YWI7</accession>
<evidence type="ECO:0000256" key="1">
    <source>
        <dbReference type="ARBA" id="ARBA00004141"/>
    </source>
</evidence>
<evidence type="ECO:0000256" key="8">
    <source>
        <dbReference type="ARBA" id="ARBA00023136"/>
    </source>
</evidence>
<feature type="transmembrane region" description="Helical" evidence="14">
    <location>
        <begin position="6"/>
        <end position="31"/>
    </location>
</feature>
<comment type="similarity">
    <text evidence="2 12">Belongs to the G-protein coupled receptor T2R family.</text>
</comment>
<keyword evidence="16" id="KW-1185">Reference proteome</keyword>
<feature type="transmembrane region" description="Helical" evidence="14">
    <location>
        <begin position="128"/>
        <end position="147"/>
    </location>
</feature>
<dbReference type="MassIVE" id="A0A0J9YWI7"/>
<keyword evidence="10" id="KW-0325">Glycoprotein</keyword>
<evidence type="ECO:0000313" key="15">
    <source>
        <dbReference type="Ensembl" id="ENSP00000487978.1"/>
    </source>
</evidence>
<dbReference type="HGNC" id="HGNC:19112">
    <property type="gene designation" value="TAS2R30"/>
</dbReference>
<evidence type="ECO:0000256" key="2">
    <source>
        <dbReference type="ARBA" id="ARBA00007376"/>
    </source>
</evidence>
<evidence type="ECO:0000256" key="6">
    <source>
        <dbReference type="ARBA" id="ARBA00022989"/>
    </source>
</evidence>
<evidence type="ECO:0000256" key="3">
    <source>
        <dbReference type="ARBA" id="ARBA00022480"/>
    </source>
</evidence>
<dbReference type="PhylomeDB" id="A0A0J9YWI7"/>
<gene>
    <name evidence="15" type="primary">TAS2R30</name>
</gene>
<sequence>MITFLPIIFSILIVVIFVIGNFANGFIALVNSIEWVKRQKISFVDQILTALAVSRVGLLWVLLLHWYATQLNPAFYSVEVRITAYNVWAVTNHFSSWLATSLSMFYLLRIANFSNLIFLRIKRRVKSVVLVILLGPLLFLVCHLFVINMDETVWTKEYEGNVTWKIKLRSAMYHSNMTLTMLANFVPLTLTLISFLLLICSLCKHLKKMQLHGKGSQDPSTKVHIKALQTVTSFLLLCAIYFLSMIISVCNLGRLEKQPVFMFCQAIIFSYPSTHPFILILGNKKLKQIFLSVLRHVRYWVKDRSLRLHRFTRGALCVF</sequence>
<dbReference type="PeptideAtlas" id="A0A0J9YWI7"/>
<feature type="transmembrane region" description="Helical" evidence="14">
    <location>
        <begin position="227"/>
        <end position="248"/>
    </location>
</feature>
<dbReference type="InterPro" id="IPR007960">
    <property type="entry name" value="TAS2R"/>
</dbReference>
<evidence type="ECO:0000256" key="11">
    <source>
        <dbReference type="ARBA" id="ARBA00023224"/>
    </source>
</evidence>
<feature type="transmembrane region" description="Helical" evidence="14">
    <location>
        <begin position="260"/>
        <end position="281"/>
    </location>
</feature>
<name>A0A0J9YWI7_HUMAN</name>
<dbReference type="Proteomes" id="UP000005640">
    <property type="component" value="Unplaced"/>
</dbReference>
<keyword evidence="6 14" id="KW-1133">Transmembrane helix</keyword>
<dbReference type="SMR" id="A0A0J9YWI7"/>
<dbReference type="AlphaFoldDB" id="A0A0J9YWI7"/>
<evidence type="ECO:0000256" key="10">
    <source>
        <dbReference type="ARBA" id="ARBA00023180"/>
    </source>
</evidence>
<evidence type="ECO:0000256" key="12">
    <source>
        <dbReference type="RuleBase" id="RU004423"/>
    </source>
</evidence>
<dbReference type="Gene3D" id="1.20.1070.10">
    <property type="entry name" value="Rhodopsin 7-helix transmembrane proteins"/>
    <property type="match status" value="1"/>
</dbReference>
<evidence type="ECO:0000256" key="14">
    <source>
        <dbReference type="SAM" id="Phobius"/>
    </source>
</evidence>
<dbReference type="Pfam" id="PF05296">
    <property type="entry name" value="TAS2R"/>
    <property type="match status" value="1"/>
</dbReference>
<dbReference type="Ensembl" id="ENST00000632763.1">
    <property type="protein sequence ID" value="ENSP00000487978.1"/>
    <property type="gene ID" value="ENSG00000274699.4"/>
</dbReference>
<feature type="transmembrane region" description="Helical" evidence="14">
    <location>
        <begin position="87"/>
        <end position="108"/>
    </location>
</feature>
<feature type="transmembrane region" description="Helical" evidence="14">
    <location>
        <begin position="185"/>
        <end position="206"/>
    </location>
</feature>
<organism evidence="15 16">
    <name type="scientific">Homo sapiens</name>
    <name type="common">Human</name>
    <dbReference type="NCBI Taxonomy" id="9606"/>
    <lineage>
        <taxon>Eukaryota</taxon>
        <taxon>Metazoa</taxon>
        <taxon>Chordata</taxon>
        <taxon>Craniata</taxon>
        <taxon>Vertebrata</taxon>
        <taxon>Euteleostomi</taxon>
        <taxon>Mammalia</taxon>
        <taxon>Eutheria</taxon>
        <taxon>Euarchontoglires</taxon>
        <taxon>Primates</taxon>
        <taxon>Haplorrhini</taxon>
        <taxon>Catarrhini</taxon>
        <taxon>Hominidae</taxon>
        <taxon>Homo</taxon>
    </lineage>
</organism>
<proteinExistence type="inferred from homology"/>
<evidence type="ECO:0000256" key="9">
    <source>
        <dbReference type="ARBA" id="ARBA00023170"/>
    </source>
</evidence>
<dbReference type="GO" id="GO:0004930">
    <property type="term" value="F:G protein-coupled receptor activity"/>
    <property type="evidence" value="ECO:0007669"/>
    <property type="project" value="UniProtKB-KW"/>
</dbReference>
<comment type="subcellular location">
    <subcellularLocation>
        <location evidence="1 13">Membrane</location>
        <topology evidence="1 13">Multi-pass membrane protein</topology>
    </subcellularLocation>
</comment>
<keyword evidence="11 13" id="KW-0807">Transducer</keyword>
<dbReference type="CDD" id="cd15027">
    <property type="entry name" value="7tm_TAS2R43-like"/>
    <property type="match status" value="1"/>
</dbReference>
<dbReference type="GO" id="GO:0033038">
    <property type="term" value="F:bitter taste receptor activity"/>
    <property type="evidence" value="ECO:0007669"/>
    <property type="project" value="InterPro"/>
</dbReference>
<evidence type="ECO:0000256" key="4">
    <source>
        <dbReference type="ARBA" id="ARBA00022606"/>
    </source>
</evidence>
<dbReference type="OrthoDB" id="9484230at2759"/>
<evidence type="ECO:0000256" key="7">
    <source>
        <dbReference type="ARBA" id="ARBA00023040"/>
    </source>
</evidence>
<dbReference type="GO" id="GO:0005886">
    <property type="term" value="C:plasma membrane"/>
    <property type="evidence" value="ECO:0007669"/>
    <property type="project" value="UniProtKB-ARBA"/>
</dbReference>
<reference evidence="15" key="1">
    <citation type="submission" date="2025-08" db="UniProtKB">
        <authorList>
            <consortium name="Ensembl"/>
        </authorList>
    </citation>
    <scope>IDENTIFICATION</scope>
</reference>
<dbReference type="SUPFAM" id="SSF81321">
    <property type="entry name" value="Family A G protein-coupled receptor-like"/>
    <property type="match status" value="1"/>
</dbReference>
<evidence type="ECO:0000256" key="13">
    <source>
        <dbReference type="RuleBase" id="RU004424"/>
    </source>
</evidence>
<keyword evidence="5 13" id="KW-0812">Transmembrane</keyword>
<dbReference type="PANTHER" id="PTHR11394">
    <property type="entry name" value="TASTE RECEPTOR TYPE 2"/>
    <property type="match status" value="1"/>
</dbReference>
<dbReference type="PANTHER" id="PTHR11394:SF48">
    <property type="entry name" value="TASTE RECEPTOR TYPE 2 MEMBER 30"/>
    <property type="match status" value="1"/>
</dbReference>